<accession>A0A3R9F4X5</accession>
<evidence type="ECO:0000256" key="1">
    <source>
        <dbReference type="ARBA" id="ARBA00006056"/>
    </source>
</evidence>
<dbReference type="SUPFAM" id="SSF89733">
    <property type="entry name" value="L-sulfolactate dehydrogenase-like"/>
    <property type="match status" value="1"/>
</dbReference>
<dbReference type="InterPro" id="IPR003767">
    <property type="entry name" value="Malate/L-lactate_DH-like"/>
</dbReference>
<dbReference type="PANTHER" id="PTHR11091">
    <property type="entry name" value="OXIDOREDUCTASE-RELATED"/>
    <property type="match status" value="1"/>
</dbReference>
<proteinExistence type="inferred from homology"/>
<dbReference type="Gene3D" id="3.30.1370.60">
    <property type="entry name" value="Hypothetical oxidoreductase yiak, domain 2"/>
    <property type="match status" value="1"/>
</dbReference>
<gene>
    <name evidence="3" type="ORF">EGT71_03730</name>
</gene>
<evidence type="ECO:0000256" key="2">
    <source>
        <dbReference type="ARBA" id="ARBA00023002"/>
    </source>
</evidence>
<organism evidence="3 4">
    <name type="scientific">Atlantibacter subterraneus</name>
    <dbReference type="NCBI Taxonomy" id="255519"/>
    <lineage>
        <taxon>Bacteria</taxon>
        <taxon>Pseudomonadati</taxon>
        <taxon>Pseudomonadota</taxon>
        <taxon>Gammaproteobacteria</taxon>
        <taxon>Enterobacterales</taxon>
        <taxon>Enterobacteriaceae</taxon>
        <taxon>Atlantibacter</taxon>
    </lineage>
</organism>
<sequence>MKVSREILHELIKKKLTAAGLQDEHAAIVAEVLVFADARGIHSHGAVRVEYYAERISRGGTNCHPEFRFEQTGPCSAVLHADNASGQVAAKLGMEHAITMARENGVAVVGIRQMGHSGALSWFVQQAARAGLIGLSVCQSDPMVVPFGGAEIYYGTNPLAFAAPGEGDEIVTFDMATTVQAWGKILDARSRHETIPDTWAVDSQGKPTTDPFAVNALLPAAGPKGYGLMMMIDMLSGILLGLPFGKHVSSMYEDLTAGRNLGQLHLVINPAFFSAQDLFRRHISDTLRELNAITPAPGFSQVYYPGQNLDLYEKESIKNGIEVVDEIYDYLISDALYTRSYQTGTPFAQ</sequence>
<dbReference type="EMBL" id="RHXB01000002">
    <property type="protein sequence ID" value="RSE28505.1"/>
    <property type="molecule type" value="Genomic_DNA"/>
</dbReference>
<protein>
    <submittedName>
        <fullName evidence="3">Ureidoglycolate dehydrogenase</fullName>
        <ecNumber evidence="3">1.1.1.154</ecNumber>
    </submittedName>
</protein>
<dbReference type="Proteomes" id="UP000275331">
    <property type="component" value="Unassembled WGS sequence"/>
</dbReference>
<dbReference type="InterPro" id="IPR043143">
    <property type="entry name" value="Mal/L-sulf/L-lact_DH-like_NADP"/>
</dbReference>
<dbReference type="NCBIfam" id="NF011599">
    <property type="entry name" value="PRK15025.1"/>
    <property type="match status" value="1"/>
</dbReference>
<dbReference type="InterPro" id="IPR017590">
    <property type="entry name" value="Ureidoglycolate_dehydrogenase"/>
</dbReference>
<comment type="similarity">
    <text evidence="1">Belongs to the LDH2/MDH2 oxidoreductase family.</text>
</comment>
<reference evidence="3 4" key="1">
    <citation type="submission" date="2018-10" db="EMBL/GenBank/DDBJ databases">
        <title>Transmission dynamics of multidrug resistant bacteria on intensive care unit surfaces.</title>
        <authorList>
            <person name="D'Souza A.W."/>
            <person name="Potter R.F."/>
            <person name="Wallace M."/>
            <person name="Shupe A."/>
            <person name="Patel S."/>
            <person name="Sun S."/>
            <person name="Gul D."/>
            <person name="Kwon J.H."/>
            <person name="Andleeb S."/>
            <person name="Burnham C.-A.D."/>
            <person name="Dantas G."/>
        </authorList>
    </citation>
    <scope>NUCLEOTIDE SEQUENCE [LARGE SCALE GENOMIC DNA]</scope>
    <source>
        <strain evidence="3 4">AS_373</strain>
    </source>
</reference>
<comment type="caution">
    <text evidence="3">The sequence shown here is derived from an EMBL/GenBank/DDBJ whole genome shotgun (WGS) entry which is preliminary data.</text>
</comment>
<dbReference type="PANTHER" id="PTHR11091:SF0">
    <property type="entry name" value="MALATE DEHYDROGENASE"/>
    <property type="match status" value="1"/>
</dbReference>
<dbReference type="EC" id="1.1.1.154" evidence="3"/>
<keyword evidence="2 3" id="KW-0560">Oxidoreductase</keyword>
<dbReference type="InterPro" id="IPR036111">
    <property type="entry name" value="Mal/L-sulfo/L-lacto_DH-like_sf"/>
</dbReference>
<dbReference type="RefSeq" id="WP_125291676.1">
    <property type="nucleotide sequence ID" value="NZ_JAPTZM010000003.1"/>
</dbReference>
<dbReference type="Pfam" id="PF02615">
    <property type="entry name" value="Ldh_2"/>
    <property type="match status" value="1"/>
</dbReference>
<name>A0A3R9F4X5_9ENTR</name>
<dbReference type="NCBIfam" id="TIGR03175">
    <property type="entry name" value="AllD"/>
    <property type="match status" value="1"/>
</dbReference>
<dbReference type="InterPro" id="IPR043144">
    <property type="entry name" value="Mal/L-sulf/L-lact_DH-like_ah"/>
</dbReference>
<dbReference type="OrthoDB" id="9769447at2"/>
<evidence type="ECO:0000313" key="4">
    <source>
        <dbReference type="Proteomes" id="UP000275331"/>
    </source>
</evidence>
<dbReference type="AlphaFoldDB" id="A0A3R9F4X5"/>
<dbReference type="Gene3D" id="1.10.1530.10">
    <property type="match status" value="1"/>
</dbReference>
<dbReference type="GO" id="GO:0009040">
    <property type="term" value="F:ureidoglycolate dehydrogenase activity"/>
    <property type="evidence" value="ECO:0007669"/>
    <property type="project" value="UniProtKB-EC"/>
</dbReference>
<evidence type="ECO:0000313" key="3">
    <source>
        <dbReference type="EMBL" id="RSE28505.1"/>
    </source>
</evidence>